<evidence type="ECO:0000313" key="1">
    <source>
        <dbReference type="EMBL" id="ORY47003.1"/>
    </source>
</evidence>
<gene>
    <name evidence="1" type="ORF">BCR33DRAFT_114850</name>
</gene>
<dbReference type="AlphaFoldDB" id="A0A1Y2CIY2"/>
<dbReference type="Proteomes" id="UP000193642">
    <property type="component" value="Unassembled WGS sequence"/>
</dbReference>
<proteinExistence type="predicted"/>
<reference evidence="1 2" key="1">
    <citation type="submission" date="2016-07" db="EMBL/GenBank/DDBJ databases">
        <title>Pervasive Adenine N6-methylation of Active Genes in Fungi.</title>
        <authorList>
            <consortium name="DOE Joint Genome Institute"/>
            <person name="Mondo S.J."/>
            <person name="Dannebaum R.O."/>
            <person name="Kuo R.C."/>
            <person name="Labutti K."/>
            <person name="Haridas S."/>
            <person name="Kuo A."/>
            <person name="Salamov A."/>
            <person name="Ahrendt S.R."/>
            <person name="Lipzen A."/>
            <person name="Sullivan W."/>
            <person name="Andreopoulos W.B."/>
            <person name="Clum A."/>
            <person name="Lindquist E."/>
            <person name="Daum C."/>
            <person name="Ramamoorthy G.K."/>
            <person name="Gryganskyi A."/>
            <person name="Culley D."/>
            <person name="Magnuson J.K."/>
            <person name="James T.Y."/>
            <person name="O'Malley M.A."/>
            <person name="Stajich J.E."/>
            <person name="Spatafora J.W."/>
            <person name="Visel A."/>
            <person name="Grigoriev I.V."/>
        </authorList>
    </citation>
    <scope>NUCLEOTIDE SEQUENCE [LARGE SCALE GENOMIC DNA]</scope>
    <source>
        <strain evidence="1 2">JEL800</strain>
    </source>
</reference>
<dbReference type="OrthoDB" id="10296982at2759"/>
<keyword evidence="2" id="KW-1185">Reference proteome</keyword>
<dbReference type="EMBL" id="MCGO01000015">
    <property type="protein sequence ID" value="ORY47003.1"/>
    <property type="molecule type" value="Genomic_DNA"/>
</dbReference>
<evidence type="ECO:0000313" key="2">
    <source>
        <dbReference type="Proteomes" id="UP000193642"/>
    </source>
</evidence>
<comment type="caution">
    <text evidence="1">The sequence shown here is derived from an EMBL/GenBank/DDBJ whole genome shotgun (WGS) entry which is preliminary data.</text>
</comment>
<sequence>MFSNQTLWRLLFQFAWAGFAALLYQFFALRDTDLVVARTACSNSSRIVVWSDNYLTTAQAIQPRIVQLVTDLIPNANVSVVASVDELTRNTLSLNETVIVCLGSVVCKNAVEQMHSNMTVIHKNSLSQSSPLPHGLIPLDGLHNLQDANIITSLEQIMFGENGKGHVMIWSDVFVTFADAVMPALLQSISSIAPTATLSIIASVEEFMTHIPMLNDIAIICVGSKVCKDAQQIIQSLVERIEIDSLDYVFSANSSLLDNGLALVMLEGLKAFDEAAVNETLKSVLKDLAEKRNNCI</sequence>
<name>A0A1Y2CIY2_9FUNG</name>
<accession>A0A1Y2CIY2</accession>
<organism evidence="1 2">
    <name type="scientific">Rhizoclosmatium globosum</name>
    <dbReference type="NCBI Taxonomy" id="329046"/>
    <lineage>
        <taxon>Eukaryota</taxon>
        <taxon>Fungi</taxon>
        <taxon>Fungi incertae sedis</taxon>
        <taxon>Chytridiomycota</taxon>
        <taxon>Chytridiomycota incertae sedis</taxon>
        <taxon>Chytridiomycetes</taxon>
        <taxon>Chytridiales</taxon>
        <taxon>Chytriomycetaceae</taxon>
        <taxon>Rhizoclosmatium</taxon>
    </lineage>
</organism>
<protein>
    <submittedName>
        <fullName evidence="1">Uncharacterized protein</fullName>
    </submittedName>
</protein>